<gene>
    <name evidence="3" type="ORF">G0L07_13295</name>
    <name evidence="4" type="ORF">G0L24_19180</name>
    <name evidence="5" type="ORF">G1O83_23390</name>
    <name evidence="6" type="ORF">GTH89_14770</name>
</gene>
<evidence type="ECO:0000313" key="6">
    <source>
        <dbReference type="EMBL" id="HAF0196972.1"/>
    </source>
</evidence>
<evidence type="ECO:0000313" key="5">
    <source>
        <dbReference type="EMBL" id="HAD3314354.1"/>
    </source>
</evidence>
<dbReference type="EMBL" id="DAAOJG010000029">
    <property type="protein sequence ID" value="HAD3314354.1"/>
    <property type="molecule type" value="Genomic_DNA"/>
</dbReference>
<evidence type="ECO:0000313" key="3">
    <source>
        <dbReference type="EMBL" id="HAC9822740.1"/>
    </source>
</evidence>
<name>A0A0G3B1D4_SALTM</name>
<proteinExistence type="predicted"/>
<reference evidence="1" key="1">
    <citation type="submission" date="2015-03" db="EMBL/GenBank/DDBJ databases">
        <title>Complete genome sequences of four Salmonella Typhimurium IncHI1 plasmids and their characteristics.</title>
        <authorList>
            <person name="Kubasova T."/>
            <person name="Matiasovicova J."/>
            <person name="Cejkova D."/>
            <person name="Sekelova Z."/>
            <person name="Polansky O."/>
            <person name="Medvecky M."/>
            <person name="Rychlik I."/>
            <person name="Juricova H."/>
        </authorList>
    </citation>
    <scope>NUCLEOTIDE SEQUENCE</scope>
    <source>
        <strain evidence="2">109/9</strain>
        <strain evidence="1">F8475</strain>
        <plasmid evidence="2">p109/9</plasmid>
        <plasmid evidence="1">pF8475</plasmid>
    </source>
</reference>
<accession>A0A707GBI7</accession>
<sequence>MSEIAEKPLITRVAPLERIYYCASRAEGLKPDRHEIRMQSQFLLLGVIWLPPALAMAELERLLKGYDADHSRLLENVLETAHQQFLKFCEPQKREGGGVENHVECPRQDDALQCLRFMSTRYALAVDLCAAYVCSRYGR</sequence>
<evidence type="ECO:0000313" key="2">
    <source>
        <dbReference type="EMBL" id="AKJ20154.1"/>
    </source>
</evidence>
<keyword evidence="1" id="KW-0614">Plasmid</keyword>
<dbReference type="AlphaFoldDB" id="A0A0G3B1D4"/>
<reference evidence="3" key="3">
    <citation type="submission" date="2019-08" db="EMBL/GenBank/DDBJ databases">
        <authorList>
            <consortium name="NCBI Pathogen Detection Project"/>
        </authorList>
    </citation>
    <scope>NUCLEOTIDE SEQUENCE</scope>
    <source>
        <strain evidence="6">373DRC</strain>
        <strain evidence="3">D14916</strain>
        <strain evidence="4">I32</strain>
        <strain evidence="5">Typhimurium</strain>
    </source>
</reference>
<dbReference type="EMBL" id="DAANGX010000042">
    <property type="protein sequence ID" value="HAC9822740.1"/>
    <property type="molecule type" value="Genomic_DNA"/>
</dbReference>
<geneLocation type="plasmid" evidence="1">
    <name>pF8475</name>
</geneLocation>
<dbReference type="EMBL" id="DAANHM010000034">
    <property type="protein sequence ID" value="HAC9896154.1"/>
    <property type="molecule type" value="Genomic_DNA"/>
</dbReference>
<reference evidence="3" key="2">
    <citation type="journal article" date="2018" name="Genome Biol.">
        <title>SKESA: strategic k-mer extension for scrupulous assemblies.</title>
        <authorList>
            <person name="Souvorov A."/>
            <person name="Agarwala R."/>
            <person name="Lipman D.J."/>
        </authorList>
    </citation>
    <scope>NUCLEOTIDE SEQUENCE</scope>
    <source>
        <strain evidence="6">373DRC</strain>
        <strain evidence="3">D14916</strain>
        <strain evidence="4">I32</strain>
        <strain evidence="5">Typhimurium</strain>
    </source>
</reference>
<dbReference type="EMBL" id="KP899804">
    <property type="protein sequence ID" value="AKJ19956.1"/>
    <property type="molecule type" value="Genomic_DNA"/>
</dbReference>
<protein>
    <submittedName>
        <fullName evidence="1">Uncharacterized protein</fullName>
    </submittedName>
</protein>
<dbReference type="EMBL" id="DAATUV010000016">
    <property type="protein sequence ID" value="HAF0196972.1"/>
    <property type="molecule type" value="Genomic_DNA"/>
</dbReference>
<accession>A0A0G3B1D4</accession>
<evidence type="ECO:0000313" key="1">
    <source>
        <dbReference type="EMBL" id="AKJ19956.1"/>
    </source>
</evidence>
<dbReference type="EMBL" id="KP899805">
    <property type="protein sequence ID" value="AKJ20154.1"/>
    <property type="molecule type" value="Genomic_DNA"/>
</dbReference>
<dbReference type="RefSeq" id="WP_001289315.1">
    <property type="nucleotide sequence ID" value="NZ_KP899805.1"/>
</dbReference>
<evidence type="ECO:0000313" key="4">
    <source>
        <dbReference type="EMBL" id="HAC9896154.1"/>
    </source>
</evidence>
<organism evidence="1">
    <name type="scientific">Salmonella typhimurium</name>
    <dbReference type="NCBI Taxonomy" id="90371"/>
    <lineage>
        <taxon>Bacteria</taxon>
        <taxon>Pseudomonadati</taxon>
        <taxon>Pseudomonadota</taxon>
        <taxon>Gammaproteobacteria</taxon>
        <taxon>Enterobacterales</taxon>
        <taxon>Enterobacteriaceae</taxon>
        <taxon>Salmonella</taxon>
    </lineage>
</organism>
<geneLocation type="plasmid" evidence="2">
    <name>p109/9</name>
</geneLocation>